<dbReference type="Pfam" id="PF04239">
    <property type="entry name" value="DUF421"/>
    <property type="match status" value="1"/>
</dbReference>
<evidence type="ECO:0000313" key="9">
    <source>
        <dbReference type="Proteomes" id="UP000279909"/>
    </source>
</evidence>
<evidence type="ECO:0000256" key="2">
    <source>
        <dbReference type="ARBA" id="ARBA00006448"/>
    </source>
</evidence>
<keyword evidence="3" id="KW-1003">Cell membrane</keyword>
<feature type="domain" description="YetF C-terminal" evidence="7">
    <location>
        <begin position="82"/>
        <end position="214"/>
    </location>
</feature>
<dbReference type="Proteomes" id="UP000279909">
    <property type="component" value="Unassembled WGS sequence"/>
</dbReference>
<evidence type="ECO:0000259" key="7">
    <source>
        <dbReference type="Pfam" id="PF04239"/>
    </source>
</evidence>
<keyword evidence="9" id="KW-1185">Reference proteome</keyword>
<dbReference type="RefSeq" id="WP_122971518.1">
    <property type="nucleotide sequence ID" value="NZ_RHLQ01000012.1"/>
</dbReference>
<reference evidence="8 9" key="1">
    <citation type="journal article" date="2014" name="Int. J. Syst. Evol. Microbiol.">
        <title>Lysinibacillus halotolerans sp. nov., isolated from saline-alkaline soil.</title>
        <authorList>
            <person name="Kong D."/>
            <person name="Wang Y."/>
            <person name="Zhao B."/>
            <person name="Li Y."/>
            <person name="Song J."/>
            <person name="Zhai Y."/>
            <person name="Zhang C."/>
            <person name="Wang H."/>
            <person name="Chen X."/>
            <person name="Zhao B."/>
            <person name="Ruan Z."/>
        </authorList>
    </citation>
    <scope>NUCLEOTIDE SEQUENCE [LARGE SCALE GENOMIC DNA]</scope>
    <source>
        <strain evidence="8 9">MCCC 1A12703</strain>
    </source>
</reference>
<evidence type="ECO:0000256" key="5">
    <source>
        <dbReference type="ARBA" id="ARBA00022989"/>
    </source>
</evidence>
<protein>
    <submittedName>
        <fullName evidence="8">DUF421 domain-containing protein</fullName>
    </submittedName>
</protein>
<keyword evidence="6" id="KW-0472">Membrane</keyword>
<dbReference type="OrthoDB" id="1899680at2"/>
<dbReference type="EMBL" id="RHLQ01000012">
    <property type="protein sequence ID" value="RNC99787.1"/>
    <property type="molecule type" value="Genomic_DNA"/>
</dbReference>
<organism evidence="8 9">
    <name type="scientific">Lysinibacillus halotolerans</name>
    <dbReference type="NCBI Taxonomy" id="1368476"/>
    <lineage>
        <taxon>Bacteria</taxon>
        <taxon>Bacillati</taxon>
        <taxon>Bacillota</taxon>
        <taxon>Bacilli</taxon>
        <taxon>Bacillales</taxon>
        <taxon>Bacillaceae</taxon>
        <taxon>Lysinibacillus</taxon>
    </lineage>
</organism>
<comment type="subcellular location">
    <subcellularLocation>
        <location evidence="1">Cell membrane</location>
        <topology evidence="1">Multi-pass membrane protein</topology>
    </subcellularLocation>
</comment>
<dbReference type="GO" id="GO:0005886">
    <property type="term" value="C:plasma membrane"/>
    <property type="evidence" value="ECO:0007669"/>
    <property type="project" value="UniProtKB-SubCell"/>
</dbReference>
<comment type="similarity">
    <text evidence="2">Belongs to the UPF0702 family.</text>
</comment>
<dbReference type="InterPro" id="IPR023090">
    <property type="entry name" value="UPF0702_alpha/beta_dom_sf"/>
</dbReference>
<dbReference type="PANTHER" id="PTHR34582">
    <property type="entry name" value="UPF0702 TRANSMEMBRANE PROTEIN YCAP"/>
    <property type="match status" value="1"/>
</dbReference>
<proteinExistence type="inferred from homology"/>
<dbReference type="AlphaFoldDB" id="A0A3M8HBI0"/>
<evidence type="ECO:0000256" key="1">
    <source>
        <dbReference type="ARBA" id="ARBA00004651"/>
    </source>
</evidence>
<evidence type="ECO:0000256" key="4">
    <source>
        <dbReference type="ARBA" id="ARBA00022692"/>
    </source>
</evidence>
<evidence type="ECO:0000313" key="8">
    <source>
        <dbReference type="EMBL" id="RNC99787.1"/>
    </source>
</evidence>
<evidence type="ECO:0000256" key="6">
    <source>
        <dbReference type="ARBA" id="ARBA00023136"/>
    </source>
</evidence>
<dbReference type="InterPro" id="IPR007353">
    <property type="entry name" value="DUF421"/>
</dbReference>
<gene>
    <name evidence="8" type="ORF">EC501_06665</name>
</gene>
<keyword evidence="4" id="KW-0812">Transmembrane</keyword>
<comment type="caution">
    <text evidence="8">The sequence shown here is derived from an EMBL/GenBank/DDBJ whole genome shotgun (WGS) entry which is preliminary data.</text>
</comment>
<name>A0A3M8HBI0_9BACI</name>
<evidence type="ECO:0000256" key="3">
    <source>
        <dbReference type="ARBA" id="ARBA00022475"/>
    </source>
</evidence>
<dbReference type="PANTHER" id="PTHR34582:SF5">
    <property type="entry name" value="UPF0702 TRANSMEMBRANE PROTEIN YETF"/>
    <property type="match status" value="1"/>
</dbReference>
<accession>A0A3M8HBI0</accession>
<dbReference type="Gene3D" id="3.30.240.20">
    <property type="entry name" value="bsu07140 like domains"/>
    <property type="match status" value="2"/>
</dbReference>
<sequence>MDKAIQWVLRAIIAFIFLFIAAKIMGHRSISQLGILDFAMAITVGNIIAHPLSDEGLGMGGSMITMSVLIILYIGCVYLSLKWMSFRHFIEPTPLPLIKNGQILSKNLTKARISIDYLLAELRKDKIEDIQKVAFAFWEADGTISSFLYPENQPLTQKDINIPQQQYTLPIVIIKEGKIDFNQLSNIAQNEEWIKNAILSTYKVDIQDVLLATIDQQNNLKVFLY</sequence>
<keyword evidence="5" id="KW-1133">Transmembrane helix</keyword>